<keyword evidence="13" id="KW-1185">Reference proteome</keyword>
<dbReference type="HAMAP" id="MF_00022">
    <property type="entry name" value="Glu_tRNA_synth_type1"/>
    <property type="match status" value="1"/>
</dbReference>
<dbReference type="InterPro" id="IPR001412">
    <property type="entry name" value="aa-tRNA-synth_I_CS"/>
</dbReference>
<proteinExistence type="inferred from homology"/>
<dbReference type="InterPro" id="IPR045462">
    <property type="entry name" value="aa-tRNA-synth_I_cd-bd"/>
</dbReference>
<keyword evidence="8 9" id="KW-0030">Aminoacyl-tRNA synthetase</keyword>
<dbReference type="Gene3D" id="3.40.50.620">
    <property type="entry name" value="HUPs"/>
    <property type="match status" value="1"/>
</dbReference>
<dbReference type="SUPFAM" id="SSF48163">
    <property type="entry name" value="An anticodon-binding domain of class I aminoacyl-tRNA synthetases"/>
    <property type="match status" value="1"/>
</dbReference>
<dbReference type="InterPro" id="IPR033910">
    <property type="entry name" value="GluRS_core"/>
</dbReference>
<dbReference type="NCBIfam" id="TIGR00464">
    <property type="entry name" value="gltX_bact"/>
    <property type="match status" value="1"/>
</dbReference>
<keyword evidence="2 9" id="KW-0436">Ligase</keyword>
<dbReference type="FunFam" id="3.40.50.620:FF:000045">
    <property type="entry name" value="Glutamate--tRNA ligase, mitochondrial"/>
    <property type="match status" value="1"/>
</dbReference>
<dbReference type="GO" id="GO:0008270">
    <property type="term" value="F:zinc ion binding"/>
    <property type="evidence" value="ECO:0007669"/>
    <property type="project" value="UniProtKB-UniRule"/>
</dbReference>
<evidence type="ECO:0000256" key="8">
    <source>
        <dbReference type="ARBA" id="ARBA00023146"/>
    </source>
</evidence>
<evidence type="ECO:0000256" key="9">
    <source>
        <dbReference type="HAMAP-Rule" id="MF_00022"/>
    </source>
</evidence>
<keyword evidence="5 9" id="KW-0862">Zinc</keyword>
<evidence type="ECO:0000256" key="4">
    <source>
        <dbReference type="ARBA" id="ARBA00022741"/>
    </source>
</evidence>
<keyword evidence="7 9" id="KW-0648">Protein biosynthesis</keyword>
<evidence type="ECO:0000256" key="2">
    <source>
        <dbReference type="ARBA" id="ARBA00022598"/>
    </source>
</evidence>
<evidence type="ECO:0000256" key="7">
    <source>
        <dbReference type="ARBA" id="ARBA00022917"/>
    </source>
</evidence>
<feature type="domain" description="Glutamyl/glutaminyl-tRNA synthetase class Ib catalytic" evidence="10">
    <location>
        <begin position="3"/>
        <end position="319"/>
    </location>
</feature>
<comment type="subcellular location">
    <subcellularLocation>
        <location evidence="9">Cytoplasm</location>
    </subcellularLocation>
</comment>
<evidence type="ECO:0000313" key="13">
    <source>
        <dbReference type="Proteomes" id="UP000441717"/>
    </source>
</evidence>
<feature type="domain" description="Aminoacyl-tRNA synthetase class I anticodon-binding" evidence="11">
    <location>
        <begin position="334"/>
        <end position="481"/>
    </location>
</feature>
<dbReference type="InterPro" id="IPR020752">
    <property type="entry name" value="Glu-tRNA-synth_I_codon-bd_sub1"/>
</dbReference>
<comment type="subunit">
    <text evidence="9">Monomer.</text>
</comment>
<dbReference type="Pfam" id="PF19269">
    <property type="entry name" value="Anticodon_2"/>
    <property type="match status" value="1"/>
</dbReference>
<dbReference type="OrthoDB" id="9807503at2"/>
<dbReference type="PANTHER" id="PTHR43311">
    <property type="entry name" value="GLUTAMATE--TRNA LIGASE"/>
    <property type="match status" value="1"/>
</dbReference>
<feature type="binding site" evidence="9">
    <location>
        <position position="108"/>
    </location>
    <ligand>
        <name>Zn(2+)</name>
        <dbReference type="ChEBI" id="CHEBI:29105"/>
    </ligand>
</feature>
<reference evidence="12 13" key="1">
    <citation type="submission" date="2019-10" db="EMBL/GenBank/DDBJ databases">
        <title>Comparative genomics of sulfur disproportionating microorganisms.</title>
        <authorList>
            <person name="Ward L.M."/>
            <person name="Bertran E."/>
            <person name="Johnston D."/>
        </authorList>
    </citation>
    <scope>NUCLEOTIDE SEQUENCE [LARGE SCALE GENOMIC DNA]</scope>
    <source>
        <strain evidence="12 13">DSM 14055</strain>
    </source>
</reference>
<feature type="binding site" evidence="9">
    <location>
        <position position="106"/>
    </location>
    <ligand>
        <name>Zn(2+)</name>
        <dbReference type="ChEBI" id="CHEBI:29105"/>
    </ligand>
</feature>
<dbReference type="InterPro" id="IPR004527">
    <property type="entry name" value="Glu-tRNA-ligase_bac/mito"/>
</dbReference>
<dbReference type="InterPro" id="IPR000924">
    <property type="entry name" value="Glu/Gln-tRNA-synth"/>
</dbReference>
<dbReference type="PANTHER" id="PTHR43311:SF1">
    <property type="entry name" value="GLUTAMYL-Q TRNA(ASP) SYNTHETASE"/>
    <property type="match status" value="1"/>
</dbReference>
<dbReference type="RefSeq" id="WP_152947256.1">
    <property type="nucleotide sequence ID" value="NZ_WHYR01000030.1"/>
</dbReference>
<dbReference type="SUPFAM" id="SSF52374">
    <property type="entry name" value="Nucleotidylyl transferase"/>
    <property type="match status" value="1"/>
</dbReference>
<dbReference type="EMBL" id="WHYR01000030">
    <property type="protein sequence ID" value="MQL52825.1"/>
    <property type="molecule type" value="Genomic_DNA"/>
</dbReference>
<dbReference type="Proteomes" id="UP000441717">
    <property type="component" value="Unassembled WGS sequence"/>
</dbReference>
<feature type="binding site" evidence="9">
    <location>
        <position position="135"/>
    </location>
    <ligand>
        <name>Zn(2+)</name>
        <dbReference type="ChEBI" id="CHEBI:29105"/>
    </ligand>
</feature>
<feature type="short sequence motif" description="'KMSKS' region" evidence="9">
    <location>
        <begin position="250"/>
        <end position="254"/>
    </location>
</feature>
<evidence type="ECO:0000256" key="1">
    <source>
        <dbReference type="ARBA" id="ARBA00022490"/>
    </source>
</evidence>
<comment type="caution">
    <text evidence="12">The sequence shown here is derived from an EMBL/GenBank/DDBJ whole genome shotgun (WGS) entry which is preliminary data.</text>
</comment>
<dbReference type="InterPro" id="IPR049940">
    <property type="entry name" value="GluQ/Sye"/>
</dbReference>
<dbReference type="Gene3D" id="1.10.8.70">
    <property type="entry name" value="Glutamate-tRNA synthetase, class I, anticodon-binding domain 1"/>
    <property type="match status" value="1"/>
</dbReference>
<keyword evidence="4 9" id="KW-0547">Nucleotide-binding</keyword>
<name>A0A6N7IRR7_9FIRM</name>
<feature type="binding site" evidence="9">
    <location>
        <position position="133"/>
    </location>
    <ligand>
        <name>Zn(2+)</name>
        <dbReference type="ChEBI" id="CHEBI:29105"/>
    </ligand>
</feature>
<dbReference type="GO" id="GO:0006424">
    <property type="term" value="P:glutamyl-tRNA aminoacylation"/>
    <property type="evidence" value="ECO:0007669"/>
    <property type="project" value="UniProtKB-UniRule"/>
</dbReference>
<dbReference type="GO" id="GO:0000049">
    <property type="term" value="F:tRNA binding"/>
    <property type="evidence" value="ECO:0007669"/>
    <property type="project" value="InterPro"/>
</dbReference>
<evidence type="ECO:0000259" key="10">
    <source>
        <dbReference type="Pfam" id="PF00749"/>
    </source>
</evidence>
<evidence type="ECO:0000256" key="3">
    <source>
        <dbReference type="ARBA" id="ARBA00022723"/>
    </source>
</evidence>
<sequence length="490" mass="55616">MTVRVRFAPSPTGSLHIGGARTALFNWLFARKEKGEFILRIEDTDTQRYVAEATEGIIRTMRWLGLDWDEGPEMGGPKGPYRQSERLELYRREARRLLDAGLAYPCYCTQEELAQMREEARKSGRAPRYDGRCRHLDEAARRAKEAAGIQPVLRIKAPAEGVTVVRDLIRGEVAFENHTIDDLIIMKSNGIPTYNFACVVDDHAMGITHVLRAEEHLSNTPKQIIIYRALGYPLPQFAHLPMILAPDRSKLSKRHGATAVEEFREQGYLAPAIINYLALLGWSPGEDREIMTLDEMVDRFSLEAINKAAAVYDLNKLTWLNARYINSLPLETVVREALPFLQAAALIPPDPSPEEMEYITRVVDAVRSRVHTLAELAGAVSYFFRDDFIYEEKGVRKYFSQPEVTGWLKRGREALSRVEPFDLEHTEAAYRQVMAELNIPGGKLIHPTRLALSGRTVGPGLFDIIVLLGREKCLERLDRAIKWIKVHQNV</sequence>
<dbReference type="PRINTS" id="PR00987">
    <property type="entry name" value="TRNASYNTHGLU"/>
</dbReference>
<dbReference type="GO" id="GO:0005524">
    <property type="term" value="F:ATP binding"/>
    <property type="evidence" value="ECO:0007669"/>
    <property type="project" value="UniProtKB-UniRule"/>
</dbReference>
<comment type="function">
    <text evidence="9">Catalyzes the attachment of glutamate to tRNA(Glu) in a two-step reaction: glutamate is first activated by ATP to form Glu-AMP and then transferred to the acceptor end of tRNA(Glu).</text>
</comment>
<dbReference type="Gene3D" id="1.10.10.350">
    <property type="match status" value="1"/>
</dbReference>
<gene>
    <name evidence="9" type="primary">gltX</name>
    <name evidence="12" type="ORF">GFC01_11260</name>
</gene>
<evidence type="ECO:0000313" key="12">
    <source>
        <dbReference type="EMBL" id="MQL52825.1"/>
    </source>
</evidence>
<dbReference type="InterPro" id="IPR020058">
    <property type="entry name" value="Glu/Gln-tRNA-synth_Ib_cat-dom"/>
</dbReference>
<organism evidence="12 13">
    <name type="scientific">Desulfofundulus thermobenzoicus</name>
    <dbReference type="NCBI Taxonomy" id="29376"/>
    <lineage>
        <taxon>Bacteria</taxon>
        <taxon>Bacillati</taxon>
        <taxon>Bacillota</taxon>
        <taxon>Clostridia</taxon>
        <taxon>Eubacteriales</taxon>
        <taxon>Peptococcaceae</taxon>
        <taxon>Desulfofundulus</taxon>
    </lineage>
</organism>
<feature type="short sequence motif" description="'HIGH' region" evidence="9">
    <location>
        <begin position="9"/>
        <end position="19"/>
    </location>
</feature>
<accession>A0A6N7IRR7</accession>
<comment type="similarity">
    <text evidence="9">Belongs to the class-I aminoacyl-tRNA synthetase family. Glutamate--tRNA ligase type 1 subfamily.</text>
</comment>
<evidence type="ECO:0000259" key="11">
    <source>
        <dbReference type="Pfam" id="PF19269"/>
    </source>
</evidence>
<dbReference type="PROSITE" id="PS00178">
    <property type="entry name" value="AA_TRNA_LIGASE_I"/>
    <property type="match status" value="1"/>
</dbReference>
<dbReference type="InterPro" id="IPR020751">
    <property type="entry name" value="aa-tRNA-synth_I_codon-bd_sub2"/>
</dbReference>
<dbReference type="GO" id="GO:0005829">
    <property type="term" value="C:cytosol"/>
    <property type="evidence" value="ECO:0007669"/>
    <property type="project" value="TreeGrafter"/>
</dbReference>
<keyword evidence="3 9" id="KW-0479">Metal-binding</keyword>
<evidence type="ECO:0000256" key="5">
    <source>
        <dbReference type="ARBA" id="ARBA00022833"/>
    </source>
</evidence>
<keyword evidence="1 9" id="KW-0963">Cytoplasm</keyword>
<protein>
    <recommendedName>
        <fullName evidence="9">Glutamate--tRNA ligase</fullName>
        <ecNumber evidence="9">6.1.1.17</ecNumber>
    </recommendedName>
    <alternativeName>
        <fullName evidence="9">Glutamyl-tRNA synthetase</fullName>
        <shortName evidence="9">GluRS</shortName>
    </alternativeName>
</protein>
<dbReference type="Pfam" id="PF00749">
    <property type="entry name" value="tRNA-synt_1c"/>
    <property type="match status" value="1"/>
</dbReference>
<dbReference type="GO" id="GO:0004818">
    <property type="term" value="F:glutamate-tRNA ligase activity"/>
    <property type="evidence" value="ECO:0007669"/>
    <property type="project" value="UniProtKB-UniRule"/>
</dbReference>
<feature type="binding site" evidence="9">
    <location>
        <position position="253"/>
    </location>
    <ligand>
        <name>ATP</name>
        <dbReference type="ChEBI" id="CHEBI:30616"/>
    </ligand>
</feature>
<comment type="cofactor">
    <cofactor evidence="9">
        <name>Zn(2+)</name>
        <dbReference type="ChEBI" id="CHEBI:29105"/>
    </cofactor>
    <text evidence="9">Binds 1 zinc ion per subunit.</text>
</comment>
<dbReference type="EC" id="6.1.1.17" evidence="9"/>
<keyword evidence="6 9" id="KW-0067">ATP-binding</keyword>
<dbReference type="InterPro" id="IPR014729">
    <property type="entry name" value="Rossmann-like_a/b/a_fold"/>
</dbReference>
<dbReference type="AlphaFoldDB" id="A0A6N7IRR7"/>
<comment type="catalytic activity">
    <reaction evidence="9">
        <text>tRNA(Glu) + L-glutamate + ATP = L-glutamyl-tRNA(Glu) + AMP + diphosphate</text>
        <dbReference type="Rhea" id="RHEA:23540"/>
        <dbReference type="Rhea" id="RHEA-COMP:9663"/>
        <dbReference type="Rhea" id="RHEA-COMP:9680"/>
        <dbReference type="ChEBI" id="CHEBI:29985"/>
        <dbReference type="ChEBI" id="CHEBI:30616"/>
        <dbReference type="ChEBI" id="CHEBI:33019"/>
        <dbReference type="ChEBI" id="CHEBI:78442"/>
        <dbReference type="ChEBI" id="CHEBI:78520"/>
        <dbReference type="ChEBI" id="CHEBI:456215"/>
        <dbReference type="EC" id="6.1.1.17"/>
    </reaction>
</comment>
<dbReference type="InterPro" id="IPR008925">
    <property type="entry name" value="aa_tRNA-synth_I_cd-bd_sf"/>
</dbReference>
<dbReference type="CDD" id="cd00808">
    <property type="entry name" value="GluRS_core"/>
    <property type="match status" value="1"/>
</dbReference>
<evidence type="ECO:0000256" key="6">
    <source>
        <dbReference type="ARBA" id="ARBA00022840"/>
    </source>
</evidence>